<dbReference type="Gene3D" id="1.20.120.450">
    <property type="entry name" value="dinb family like domain"/>
    <property type="match status" value="1"/>
</dbReference>
<evidence type="ECO:0000313" key="1">
    <source>
        <dbReference type="EMBL" id="SDT29622.1"/>
    </source>
</evidence>
<accession>A0A1H1Z7Y3</accession>
<protein>
    <recommendedName>
        <fullName evidence="3">DinB superfamily protein</fullName>
    </recommendedName>
</protein>
<dbReference type="RefSeq" id="WP_092545355.1">
    <property type="nucleotide sequence ID" value="NZ_BOMJ01000001.1"/>
</dbReference>
<proteinExistence type="predicted"/>
<dbReference type="EMBL" id="LT629758">
    <property type="protein sequence ID" value="SDT29622.1"/>
    <property type="molecule type" value="Genomic_DNA"/>
</dbReference>
<dbReference type="OrthoDB" id="4548523at2"/>
<dbReference type="InterPro" id="IPR034660">
    <property type="entry name" value="DinB/YfiT-like"/>
</dbReference>
<dbReference type="InterPro" id="IPR007061">
    <property type="entry name" value="MST-like"/>
</dbReference>
<gene>
    <name evidence="1" type="ORF">SAMN04489716_3180</name>
</gene>
<evidence type="ECO:0000313" key="2">
    <source>
        <dbReference type="Proteomes" id="UP000198688"/>
    </source>
</evidence>
<dbReference type="Proteomes" id="UP000198688">
    <property type="component" value="Chromosome I"/>
</dbReference>
<organism evidence="1 2">
    <name type="scientific">Actinoplanes derwentensis</name>
    <dbReference type="NCBI Taxonomy" id="113562"/>
    <lineage>
        <taxon>Bacteria</taxon>
        <taxon>Bacillati</taxon>
        <taxon>Actinomycetota</taxon>
        <taxon>Actinomycetes</taxon>
        <taxon>Micromonosporales</taxon>
        <taxon>Micromonosporaceae</taxon>
        <taxon>Actinoplanes</taxon>
    </lineage>
</organism>
<dbReference type="Pfam" id="PF04978">
    <property type="entry name" value="MST"/>
    <property type="match status" value="1"/>
</dbReference>
<sequence>MTGIDADKAVLHEFLGYQRASVLAIIDGLSEEGLRSAALPSGWTPLGLVEHLGHAERHWFQTVLTGAAVPMPWPEGDCPPLTTPRPTTVVISFYREQCALADELITRTSLDSVPAGRHEPATDLRWIILHMIEETARHAGHLDAARELIDGRTGLGPR</sequence>
<dbReference type="AlphaFoldDB" id="A0A1H1Z7Y3"/>
<keyword evidence="2" id="KW-1185">Reference proteome</keyword>
<dbReference type="STRING" id="113562.SAMN04489716_3180"/>
<name>A0A1H1Z7Y3_9ACTN</name>
<evidence type="ECO:0008006" key="3">
    <source>
        <dbReference type="Google" id="ProtNLM"/>
    </source>
</evidence>
<reference evidence="1 2" key="1">
    <citation type="submission" date="2016-10" db="EMBL/GenBank/DDBJ databases">
        <authorList>
            <person name="de Groot N.N."/>
        </authorList>
    </citation>
    <scope>NUCLEOTIDE SEQUENCE [LARGE SCALE GENOMIC DNA]</scope>
    <source>
        <strain evidence="1 2">DSM 43941</strain>
    </source>
</reference>
<dbReference type="SUPFAM" id="SSF109854">
    <property type="entry name" value="DinB/YfiT-like putative metalloenzymes"/>
    <property type="match status" value="1"/>
</dbReference>